<dbReference type="Proteomes" id="UP000600946">
    <property type="component" value="Unassembled WGS sequence"/>
</dbReference>
<reference evidence="2" key="1">
    <citation type="journal article" date="2019" name="Int. J. Syst. Evol. Microbiol.">
        <title>The Global Catalogue of Microorganisms (GCM) 10K type strain sequencing project: providing services to taxonomists for standard genome sequencing and annotation.</title>
        <authorList>
            <consortium name="The Broad Institute Genomics Platform"/>
            <consortium name="The Broad Institute Genome Sequencing Center for Infectious Disease"/>
            <person name="Wu L."/>
            <person name="Ma J."/>
        </authorList>
    </citation>
    <scope>NUCLEOTIDE SEQUENCE [LARGE SCALE GENOMIC DNA]</scope>
    <source>
        <strain evidence="2">JCM 4594</strain>
    </source>
</reference>
<dbReference type="GeneID" id="96294771"/>
<comment type="caution">
    <text evidence="1">The sequence shown here is derived from an EMBL/GenBank/DDBJ whole genome shotgun (WGS) entry which is preliminary data.</text>
</comment>
<accession>A0ABQ3AS39</accession>
<proteinExistence type="predicted"/>
<organism evidence="1 2">
    <name type="scientific">Streptomyces xanthochromogenes</name>
    <dbReference type="NCBI Taxonomy" id="67384"/>
    <lineage>
        <taxon>Bacteria</taxon>
        <taxon>Bacillati</taxon>
        <taxon>Actinomycetota</taxon>
        <taxon>Actinomycetes</taxon>
        <taxon>Kitasatosporales</taxon>
        <taxon>Streptomycetaceae</taxon>
        <taxon>Streptomyces</taxon>
    </lineage>
</organism>
<dbReference type="RefSeq" id="WP_190029164.1">
    <property type="nucleotide sequence ID" value="NZ_BMUU01000017.1"/>
</dbReference>
<sequence length="333" mass="36216">MGEPLLTHAVKAAKWARGATGRARLRAERLNTVPALGTRGRPLAQLRPVHLSVLGGRTLNLALLCPSLADGAAEAELLVESHGRTERLPLELEPQADGRVLLTLTTSLCHARLDAPHVKGLRLRDGIWRLTVVTTDRAGRQRRAAVASFSAPVGDGPTLHTPPDPVTGVRYRVARTVDGHAVIKVTAPQRQAELTALDLKWDRITVRGRLLAAQPPHDAYAAEAVRRTVGGAPLHIRTHWQGPEFTFDLPLAEMGCSGHGQRMWDVRLRSGGTRIRIARRLTDVRHPKRVFRTPFRAVALEDGSVLRVHAHLSAAGTLAVSCAPFVTAKDSTR</sequence>
<dbReference type="EMBL" id="BMUU01000017">
    <property type="protein sequence ID" value="GGY64508.1"/>
    <property type="molecule type" value="Genomic_DNA"/>
</dbReference>
<evidence type="ECO:0000313" key="1">
    <source>
        <dbReference type="EMBL" id="GGY64508.1"/>
    </source>
</evidence>
<protein>
    <submittedName>
        <fullName evidence="1">Uncharacterized protein</fullName>
    </submittedName>
</protein>
<name>A0ABQ3AS39_9ACTN</name>
<keyword evidence="2" id="KW-1185">Reference proteome</keyword>
<gene>
    <name evidence="1" type="ORF">GCM10010326_69040</name>
</gene>
<evidence type="ECO:0000313" key="2">
    <source>
        <dbReference type="Proteomes" id="UP000600946"/>
    </source>
</evidence>